<evidence type="ECO:0000256" key="11">
    <source>
        <dbReference type="PIRNR" id="PIRNR038941"/>
    </source>
</evidence>
<proteinExistence type="inferred from homology"/>
<keyword evidence="5 11" id="KW-0663">Pyridoxal phosphate</keyword>
<comment type="caution">
    <text evidence="14">The sequence shown here is derived from an EMBL/GenBank/DDBJ whole genome shotgun (WGS) entry which is preliminary data.</text>
</comment>
<gene>
    <name evidence="14" type="ORF">GGR38_002863</name>
</gene>
<protein>
    <recommendedName>
        <fullName evidence="3 11">Carboxynorspermidine/carboxyspermidine decarboxylase</fullName>
        <shortName evidence="11">CANS DC/CAS DC</shortName>
        <shortName evidence="11">CANSDC/CASDC</shortName>
        <ecNumber evidence="2 11">4.1.1.96</ecNumber>
    </recommendedName>
</protein>
<dbReference type="GO" id="GO:0005737">
    <property type="term" value="C:cytoplasm"/>
    <property type="evidence" value="ECO:0007669"/>
    <property type="project" value="UniProtKB-SubCell"/>
</dbReference>
<dbReference type="AlphaFoldDB" id="A0A7W6CHG6"/>
<dbReference type="SUPFAM" id="SSF51419">
    <property type="entry name" value="PLP-binding barrel"/>
    <property type="match status" value="1"/>
</dbReference>
<dbReference type="Gene3D" id="2.40.37.10">
    <property type="entry name" value="Lyase, Ornithine Decarboxylase, Chain A, domain 1"/>
    <property type="match status" value="1"/>
</dbReference>
<comment type="catalytic activity">
    <reaction evidence="9 11">
        <text>carboxyspermidine + H(+) = spermidine + CO2</text>
        <dbReference type="Rhea" id="RHEA:34095"/>
        <dbReference type="ChEBI" id="CHEBI:15378"/>
        <dbReference type="ChEBI" id="CHEBI:16526"/>
        <dbReference type="ChEBI" id="CHEBI:57834"/>
        <dbReference type="ChEBI" id="CHEBI:65072"/>
        <dbReference type="EC" id="4.1.1.96"/>
    </reaction>
</comment>
<dbReference type="EC" id="4.1.1.96" evidence="2 11"/>
<accession>A0A7W6CHG6</accession>
<evidence type="ECO:0000256" key="10">
    <source>
        <dbReference type="ARBA" id="ARBA00047389"/>
    </source>
</evidence>
<evidence type="ECO:0000256" key="1">
    <source>
        <dbReference type="ARBA" id="ARBA00001933"/>
    </source>
</evidence>
<dbReference type="PANTHER" id="PTHR43727">
    <property type="entry name" value="DIAMINOPIMELATE DECARBOXYLASE"/>
    <property type="match status" value="1"/>
</dbReference>
<evidence type="ECO:0000256" key="6">
    <source>
        <dbReference type="ARBA" id="ARBA00023066"/>
    </source>
</evidence>
<comment type="function">
    <text evidence="11">Catalyzes the decarboxylation of carboxynorspermidine and carboxyspermidine.</text>
</comment>
<comment type="similarity">
    <text evidence="8 11">Belongs to the Orn/Lys/Arg decarboxylase class-II family. NspC subfamily.</text>
</comment>
<dbReference type="PANTHER" id="PTHR43727:SF1">
    <property type="entry name" value="CARBOXYNORSPERMIDINE_CARBOXYSPERMIDINE DECARBOXYLASE"/>
    <property type="match status" value="1"/>
</dbReference>
<feature type="domain" description="Orn/DAP/Arg decarboxylase 2 C-terminal" evidence="13">
    <location>
        <begin position="111"/>
        <end position="345"/>
    </location>
</feature>
<dbReference type="RefSeq" id="WP_183626600.1">
    <property type="nucleotide sequence ID" value="NZ_JACIDX010000010.1"/>
</dbReference>
<evidence type="ECO:0000313" key="15">
    <source>
        <dbReference type="Proteomes" id="UP000548867"/>
    </source>
</evidence>
<feature type="binding site" evidence="12">
    <location>
        <position position="257"/>
    </location>
    <ligand>
        <name>substrate</name>
    </ligand>
</feature>
<comment type="subunit">
    <text evidence="11">Homodimer.</text>
</comment>
<comment type="subcellular location">
    <subcellularLocation>
        <location evidence="11">Cytoplasm</location>
    </subcellularLocation>
</comment>
<dbReference type="Proteomes" id="UP000548867">
    <property type="component" value="Unassembled WGS sequence"/>
</dbReference>
<keyword evidence="6 11" id="KW-0745">Spermidine biosynthesis</keyword>
<dbReference type="CDD" id="cd06829">
    <property type="entry name" value="PLPDE_III_CANSDC"/>
    <property type="match status" value="1"/>
</dbReference>
<evidence type="ECO:0000313" key="14">
    <source>
        <dbReference type="EMBL" id="MBB3955907.1"/>
    </source>
</evidence>
<feature type="binding site" evidence="12">
    <location>
        <position position="293"/>
    </location>
    <ligand>
        <name>substrate</name>
    </ligand>
</feature>
<keyword evidence="11" id="KW-0963">Cytoplasm</keyword>
<dbReference type="GO" id="GO:0008836">
    <property type="term" value="F:diaminopimelate decarboxylase activity"/>
    <property type="evidence" value="ECO:0007669"/>
    <property type="project" value="TreeGrafter"/>
</dbReference>
<keyword evidence="11" id="KW-0620">Polyamine biosynthesis</keyword>
<sequence length="391" mass="43057">METRAGDPGAFAHFDMNRVNSPAFVVDEARLRANLSVLADIRDRAGIKVLAAMKAFSMWRVASIVGEYLDGVCTSGLWEARLAQQSYKGEIATYCAGYKAEDLPEICAISDHVIFNSPNQLARFRPILAQQSGDFDIGLRINPLHREGEVEKYDPCALGSRLGFPVDQVTAEHLEGVTGLHFHTLCEQDFEPLQRTWNALYPTIAPWLAVNGGPIRWLNFGGGHHITRADYQRDDLVAFLQAVKAQTGCELYLEPGEAVALDAGILIGTVLDAHTNGIPVAIVDISATCHMPDVIEAPYRPAMLGEREEGEAVRLGGPSCLAGDVIGDYRLPVPCEPGQRFAFLDQAHYSMVKTTTFNGVPLPSIWLWNSADDSLECVKHFSWETFRDRLS</sequence>
<evidence type="ECO:0000256" key="7">
    <source>
        <dbReference type="ARBA" id="ARBA00023239"/>
    </source>
</evidence>
<dbReference type="GO" id="GO:0045312">
    <property type="term" value="P:nor-spermidine biosynthetic process"/>
    <property type="evidence" value="ECO:0007669"/>
    <property type="project" value="InterPro"/>
</dbReference>
<keyword evidence="7 11" id="KW-0456">Lyase</keyword>
<dbReference type="InterPro" id="IPR029066">
    <property type="entry name" value="PLP-binding_barrel"/>
</dbReference>
<dbReference type="SUPFAM" id="SSF50621">
    <property type="entry name" value="Alanine racemase C-terminal domain-like"/>
    <property type="match status" value="1"/>
</dbReference>
<reference evidence="14 15" key="1">
    <citation type="submission" date="2020-08" db="EMBL/GenBank/DDBJ databases">
        <title>Genomic Encyclopedia of Type Strains, Phase IV (KMG-IV): sequencing the most valuable type-strain genomes for metagenomic binning, comparative biology and taxonomic classification.</title>
        <authorList>
            <person name="Goeker M."/>
        </authorList>
    </citation>
    <scope>NUCLEOTIDE SEQUENCE [LARGE SCALE GENOMIC DNA]</scope>
    <source>
        <strain evidence="14 15">DSM 27057</strain>
    </source>
</reference>
<dbReference type="GO" id="GO:0008295">
    <property type="term" value="P:spermidine biosynthetic process"/>
    <property type="evidence" value="ECO:0007669"/>
    <property type="project" value="UniProtKB-KW"/>
</dbReference>
<comment type="cofactor">
    <cofactor evidence="1 11">
        <name>pyridoxal 5'-phosphate</name>
        <dbReference type="ChEBI" id="CHEBI:597326"/>
    </cofactor>
</comment>
<name>A0A7W6CHG6_9SPHN</name>
<evidence type="ECO:0000256" key="12">
    <source>
        <dbReference type="PIRSR" id="PIRSR038941-1"/>
    </source>
</evidence>
<dbReference type="GO" id="GO:0009089">
    <property type="term" value="P:lysine biosynthetic process via diaminopimelate"/>
    <property type="evidence" value="ECO:0007669"/>
    <property type="project" value="TreeGrafter"/>
</dbReference>
<dbReference type="InterPro" id="IPR009006">
    <property type="entry name" value="Ala_racemase/Decarboxylase_C"/>
</dbReference>
<evidence type="ECO:0000256" key="4">
    <source>
        <dbReference type="ARBA" id="ARBA00022793"/>
    </source>
</evidence>
<evidence type="ECO:0000256" key="3">
    <source>
        <dbReference type="ARBA" id="ARBA00013633"/>
    </source>
</evidence>
<evidence type="ECO:0000256" key="5">
    <source>
        <dbReference type="ARBA" id="ARBA00022898"/>
    </source>
</evidence>
<dbReference type="Gene3D" id="3.20.20.10">
    <property type="entry name" value="Alanine racemase"/>
    <property type="match status" value="1"/>
</dbReference>
<dbReference type="InterPro" id="IPR022643">
    <property type="entry name" value="De-COase2_C"/>
</dbReference>
<comment type="catalytic activity">
    <reaction evidence="10 11">
        <text>carboxynorspermidine + H(+) = norspermidine + CO2</text>
        <dbReference type="Rhea" id="RHEA:34099"/>
        <dbReference type="ChEBI" id="CHEBI:15378"/>
        <dbReference type="ChEBI" id="CHEBI:16526"/>
        <dbReference type="ChEBI" id="CHEBI:57920"/>
        <dbReference type="ChEBI" id="CHEBI:65070"/>
        <dbReference type="EC" id="4.1.1.96"/>
    </reaction>
</comment>
<evidence type="ECO:0000259" key="13">
    <source>
        <dbReference type="Pfam" id="PF00278"/>
    </source>
</evidence>
<evidence type="ECO:0000256" key="9">
    <source>
        <dbReference type="ARBA" id="ARBA00047351"/>
    </source>
</evidence>
<dbReference type="EMBL" id="JACIDX010000010">
    <property type="protein sequence ID" value="MBB3955907.1"/>
    <property type="molecule type" value="Genomic_DNA"/>
</dbReference>
<keyword evidence="15" id="KW-1185">Reference proteome</keyword>
<dbReference type="Pfam" id="PF00278">
    <property type="entry name" value="Orn_DAP_Arg_deC"/>
    <property type="match status" value="1"/>
</dbReference>
<dbReference type="InterPro" id="IPR005730">
    <property type="entry name" value="Nsp_de-COase"/>
</dbReference>
<organism evidence="14 15">
    <name type="scientific">Novosphingobium sediminicola</name>
    <dbReference type="NCBI Taxonomy" id="563162"/>
    <lineage>
        <taxon>Bacteria</taxon>
        <taxon>Pseudomonadati</taxon>
        <taxon>Pseudomonadota</taxon>
        <taxon>Alphaproteobacteria</taxon>
        <taxon>Sphingomonadales</taxon>
        <taxon>Sphingomonadaceae</taxon>
        <taxon>Novosphingobium</taxon>
    </lineage>
</organism>
<dbReference type="PIRSF" id="PIRSF038941">
    <property type="entry name" value="NspC"/>
    <property type="match status" value="1"/>
</dbReference>
<keyword evidence="4 11" id="KW-0210">Decarboxylase</keyword>
<evidence type="ECO:0000256" key="2">
    <source>
        <dbReference type="ARBA" id="ARBA00012259"/>
    </source>
</evidence>
<evidence type="ECO:0000256" key="8">
    <source>
        <dbReference type="ARBA" id="ARBA00025802"/>
    </source>
</evidence>